<organism evidence="11 12">
    <name type="scientific">Heterodermia speciosa</name>
    <dbReference type="NCBI Taxonomy" id="116794"/>
    <lineage>
        <taxon>Eukaryota</taxon>
        <taxon>Fungi</taxon>
        <taxon>Dikarya</taxon>
        <taxon>Ascomycota</taxon>
        <taxon>Pezizomycotina</taxon>
        <taxon>Lecanoromycetes</taxon>
        <taxon>OSLEUM clade</taxon>
        <taxon>Lecanoromycetidae</taxon>
        <taxon>Caliciales</taxon>
        <taxon>Physciaceae</taxon>
        <taxon>Heterodermia</taxon>
    </lineage>
</organism>
<protein>
    <recommendedName>
        <fullName evidence="10">acireductone dioxygenase (Fe(2+)-requiring)</fullName>
        <ecNumber evidence="10">1.13.11.54</ecNumber>
    </recommendedName>
</protein>
<evidence type="ECO:0000256" key="7">
    <source>
        <dbReference type="ARBA" id="ARBA00023002"/>
    </source>
</evidence>
<keyword evidence="4" id="KW-0028">Amino-acid biosynthesis</keyword>
<name>A0A8H3G3Z6_9LECA</name>
<gene>
    <name evidence="11" type="primary">ADI1</name>
    <name evidence="11" type="ORF">HETSPECPRED_009126</name>
</gene>
<keyword evidence="7" id="KW-0560">Oxidoreductase</keyword>
<accession>A0A8H3G3Z6</accession>
<keyword evidence="3" id="KW-0533">Nickel</keyword>
<evidence type="ECO:0000256" key="2">
    <source>
        <dbReference type="ARBA" id="ARBA00001954"/>
    </source>
</evidence>
<dbReference type="PANTHER" id="PTHR23418:SF0">
    <property type="entry name" value="ACIREDUCTONE DIOXYGENASE"/>
    <property type="match status" value="1"/>
</dbReference>
<evidence type="ECO:0000256" key="6">
    <source>
        <dbReference type="ARBA" id="ARBA00022964"/>
    </source>
</evidence>
<dbReference type="InterPro" id="IPR004313">
    <property type="entry name" value="ARD"/>
</dbReference>
<dbReference type="SUPFAM" id="SSF51182">
    <property type="entry name" value="RmlC-like cupins"/>
    <property type="match status" value="1"/>
</dbReference>
<dbReference type="PANTHER" id="PTHR23418">
    <property type="entry name" value="ACIREDUCTONE DIOXYGENASE"/>
    <property type="match status" value="1"/>
</dbReference>
<evidence type="ECO:0000256" key="4">
    <source>
        <dbReference type="ARBA" id="ARBA00022605"/>
    </source>
</evidence>
<proteinExistence type="predicted"/>
<evidence type="ECO:0000256" key="8">
    <source>
        <dbReference type="ARBA" id="ARBA00023004"/>
    </source>
</evidence>
<keyword evidence="12" id="KW-1185">Reference proteome</keyword>
<evidence type="ECO:0000256" key="9">
    <source>
        <dbReference type="ARBA" id="ARBA00023167"/>
    </source>
</evidence>
<dbReference type="GO" id="GO:0046872">
    <property type="term" value="F:metal ion binding"/>
    <property type="evidence" value="ECO:0007669"/>
    <property type="project" value="UniProtKB-KW"/>
</dbReference>
<dbReference type="InterPro" id="IPR011051">
    <property type="entry name" value="RmlC_Cupin_sf"/>
</dbReference>
<reference evidence="11" key="1">
    <citation type="submission" date="2021-03" db="EMBL/GenBank/DDBJ databases">
        <authorList>
            <person name="Tagirdzhanova G."/>
        </authorList>
    </citation>
    <scope>NUCLEOTIDE SEQUENCE</scope>
</reference>
<comment type="catalytic activity">
    <reaction evidence="1">
        <text>1,2-dihydroxy-5-(methylsulfanyl)pent-1-en-3-one + O2 = 4-methylsulfanyl-2-oxobutanoate + formate + 2 H(+)</text>
        <dbReference type="Rhea" id="RHEA:24504"/>
        <dbReference type="ChEBI" id="CHEBI:15378"/>
        <dbReference type="ChEBI" id="CHEBI:15379"/>
        <dbReference type="ChEBI" id="CHEBI:15740"/>
        <dbReference type="ChEBI" id="CHEBI:16723"/>
        <dbReference type="ChEBI" id="CHEBI:49252"/>
        <dbReference type="EC" id="1.13.11.54"/>
    </reaction>
</comment>
<keyword evidence="5" id="KW-0479">Metal-binding</keyword>
<keyword evidence="6 11" id="KW-0223">Dioxygenase</keyword>
<dbReference type="InterPro" id="IPR014710">
    <property type="entry name" value="RmlC-like_jellyroll"/>
</dbReference>
<dbReference type="EC" id="1.13.11.54" evidence="10"/>
<dbReference type="GO" id="GO:0009086">
    <property type="term" value="P:methionine biosynthetic process"/>
    <property type="evidence" value="ECO:0007669"/>
    <property type="project" value="UniProtKB-KW"/>
</dbReference>
<evidence type="ECO:0000256" key="3">
    <source>
        <dbReference type="ARBA" id="ARBA00022596"/>
    </source>
</evidence>
<evidence type="ECO:0000256" key="1">
    <source>
        <dbReference type="ARBA" id="ARBA00000428"/>
    </source>
</evidence>
<dbReference type="GO" id="GO:0010309">
    <property type="term" value="F:acireductone dioxygenase [iron(II)-requiring] activity"/>
    <property type="evidence" value="ECO:0007669"/>
    <property type="project" value="UniProtKB-EC"/>
</dbReference>
<keyword evidence="8" id="KW-0408">Iron</keyword>
<evidence type="ECO:0000256" key="10">
    <source>
        <dbReference type="ARBA" id="ARBA00039005"/>
    </source>
</evidence>
<dbReference type="Proteomes" id="UP000664521">
    <property type="component" value="Unassembled WGS sequence"/>
</dbReference>
<keyword evidence="9" id="KW-0486">Methionine biosynthesis</keyword>
<sequence length="154" mass="18006">MKAYWFDNLEVHLVALHVGEDHVNTSQGDQRENHNSGNAVDAKYLSDIGVLYYHCPSIADVNIIASNRSYKNRDEIIVSPEKMGSVYEEKVKIFFHEHLHEDEEIRYILEGEGFFDVRNPNDDWVRIRLEKFDLLILPAGKRPNLLRDTRIVRI</sequence>
<dbReference type="EMBL" id="CAJPDS010000073">
    <property type="protein sequence ID" value="CAF9934172.1"/>
    <property type="molecule type" value="Genomic_DNA"/>
</dbReference>
<dbReference type="AlphaFoldDB" id="A0A8H3G3Z6"/>
<comment type="cofactor">
    <cofactor evidence="2">
        <name>Fe(2+)</name>
        <dbReference type="ChEBI" id="CHEBI:29033"/>
    </cofactor>
</comment>
<dbReference type="OrthoDB" id="1867259at2759"/>
<evidence type="ECO:0000256" key="5">
    <source>
        <dbReference type="ARBA" id="ARBA00022723"/>
    </source>
</evidence>
<comment type="caution">
    <text evidence="11">The sequence shown here is derived from an EMBL/GenBank/DDBJ whole genome shotgun (WGS) entry which is preliminary data.</text>
</comment>
<dbReference type="Gene3D" id="2.60.120.10">
    <property type="entry name" value="Jelly Rolls"/>
    <property type="match status" value="1"/>
</dbReference>
<dbReference type="Pfam" id="PF03079">
    <property type="entry name" value="ARD"/>
    <property type="match status" value="1"/>
</dbReference>
<evidence type="ECO:0000313" key="11">
    <source>
        <dbReference type="EMBL" id="CAF9934172.1"/>
    </source>
</evidence>
<dbReference type="CDD" id="cd02232">
    <property type="entry name" value="cupin_ARD"/>
    <property type="match status" value="1"/>
</dbReference>
<evidence type="ECO:0000313" key="12">
    <source>
        <dbReference type="Proteomes" id="UP000664521"/>
    </source>
</evidence>